<dbReference type="InterPro" id="IPR006638">
    <property type="entry name" value="Elp3/MiaA/NifB-like_rSAM"/>
</dbReference>
<dbReference type="InterPro" id="IPR006467">
    <property type="entry name" value="MiaB-like_bact"/>
</dbReference>
<sequence>MNEDKISTSTYTNKVITFGCRLNAYESEIIKQNLKIANLDNVIVFNTCTVTQEAERQAKQAIRKAKRENPNIKIIVTGCAAQNNPDLFNQMPQVNKILGNEEKLYPEFYQFDENKIQVNDIMSIQETATHMISNFDGKTRAFIQVQNGCNHRCTFCIIPYARGNSRSVPIGVITQQIKLLINQGYKEIVFTGVDLTSYGADLPGSPTLAQMIKRVLMLVPALPRLRLSSIDIAEIDQELFKLMTDEPRLMPHFHISLQAGDNMILKRMKRRHTREQIIEFCNKMRKILPDASFGADMIAGFPTETEIMFNNSLHLISETGIQYLHVFPYSERENTPASKMPQVQKHIRKKRAQLLRNEGKKQLQLFFQQQIGKIVKVLVEKEQFGHSENFIPTYIATRQTIGEIVNVKLTSINNDHMIGTVVN</sequence>
<dbReference type="InterPro" id="IPR005839">
    <property type="entry name" value="Methylthiotransferase"/>
</dbReference>
<dbReference type="PROSITE" id="PS50926">
    <property type="entry name" value="TRAM"/>
    <property type="match status" value="1"/>
</dbReference>
<evidence type="ECO:0000256" key="1">
    <source>
        <dbReference type="ARBA" id="ARBA00001966"/>
    </source>
</evidence>
<comment type="function">
    <text evidence="2">Catalyzes the methylthiolation of N6-threonylcarbamoyladenosine (t(6)A), leading to the formation of 2-methylthio-N6-threonylcarbamoyladenosine (ms(2)t(6)A) at position 37 in tRNAs that read codons beginning with adenine.</text>
</comment>
<evidence type="ECO:0000313" key="18">
    <source>
        <dbReference type="Proteomes" id="UP000033769"/>
    </source>
</evidence>
<keyword evidence="10" id="KW-0411">Iron-sulfur</keyword>
<keyword evidence="5 16" id="KW-0808">Transferase</keyword>
<keyword evidence="9" id="KW-0408">Iron</keyword>
<evidence type="ECO:0000256" key="7">
    <source>
        <dbReference type="ARBA" id="ARBA00022694"/>
    </source>
</evidence>
<keyword evidence="7" id="KW-0819">tRNA processing</keyword>
<comment type="catalytic activity">
    <reaction evidence="12">
        <text>N(6)-L-threonylcarbamoyladenosine(37) in tRNA + (sulfur carrier)-SH + AH2 + 2 S-adenosyl-L-methionine = 2-methylsulfanyl-N(6)-L-threonylcarbamoyladenosine(37) in tRNA + (sulfur carrier)-H + 5'-deoxyadenosine + L-methionine + A + S-adenosyl-L-homocysteine + 2 H(+)</text>
        <dbReference type="Rhea" id="RHEA:37075"/>
        <dbReference type="Rhea" id="RHEA-COMP:10163"/>
        <dbReference type="Rhea" id="RHEA-COMP:11092"/>
        <dbReference type="Rhea" id="RHEA-COMP:14737"/>
        <dbReference type="Rhea" id="RHEA-COMP:14739"/>
        <dbReference type="ChEBI" id="CHEBI:13193"/>
        <dbReference type="ChEBI" id="CHEBI:15378"/>
        <dbReference type="ChEBI" id="CHEBI:17319"/>
        <dbReference type="ChEBI" id="CHEBI:17499"/>
        <dbReference type="ChEBI" id="CHEBI:29917"/>
        <dbReference type="ChEBI" id="CHEBI:57844"/>
        <dbReference type="ChEBI" id="CHEBI:57856"/>
        <dbReference type="ChEBI" id="CHEBI:59789"/>
        <dbReference type="ChEBI" id="CHEBI:64428"/>
        <dbReference type="ChEBI" id="CHEBI:74418"/>
        <dbReference type="ChEBI" id="CHEBI:74420"/>
        <dbReference type="EC" id="2.8.4.5"/>
    </reaction>
</comment>
<dbReference type="RefSeq" id="WP_047220159.1">
    <property type="nucleotide sequence ID" value="NZ_LS398551.1"/>
</dbReference>
<gene>
    <name evidence="17" type="primary">mtaB</name>
    <name evidence="17" type="ORF">GILLIAM_01336</name>
    <name evidence="16" type="ORF">OTSGILL_0264</name>
</gene>
<dbReference type="InterPro" id="IPR023404">
    <property type="entry name" value="rSAM_horseshoe"/>
</dbReference>
<dbReference type="InterPro" id="IPR058240">
    <property type="entry name" value="rSAM_sf"/>
</dbReference>
<dbReference type="GO" id="GO:0035598">
    <property type="term" value="F:tRNA (N(6)-L-threonylcarbamoyladenosine(37)-C(2))-methylthiotransferase activity"/>
    <property type="evidence" value="ECO:0007669"/>
    <property type="project" value="UniProtKB-EC"/>
</dbReference>
<evidence type="ECO:0000256" key="6">
    <source>
        <dbReference type="ARBA" id="ARBA00022691"/>
    </source>
</evidence>
<feature type="domain" description="MTTase N-terminal" evidence="14">
    <location>
        <begin position="11"/>
        <end position="114"/>
    </location>
</feature>
<dbReference type="CDD" id="cd01335">
    <property type="entry name" value="Radical_SAM"/>
    <property type="match status" value="1"/>
</dbReference>
<evidence type="ECO:0000256" key="12">
    <source>
        <dbReference type="ARBA" id="ARBA00051661"/>
    </source>
</evidence>
<evidence type="ECO:0000256" key="3">
    <source>
        <dbReference type="ARBA" id="ARBA00013273"/>
    </source>
</evidence>
<dbReference type="PANTHER" id="PTHR11918:SF45">
    <property type="entry name" value="THREONYLCARBAMOYLADENOSINE TRNA METHYLTHIOTRANSFERASE"/>
    <property type="match status" value="1"/>
</dbReference>
<reference evidence="19" key="2">
    <citation type="submission" date="2018-03" db="EMBL/GenBank/DDBJ databases">
        <authorList>
            <person name="Batty M. E."/>
            <person name="Batty M E."/>
        </authorList>
    </citation>
    <scope>NUCLEOTIDE SEQUENCE [LARGE SCALE GENOMIC DNA]</scope>
    <source>
        <strain evidence="19">Gilliam</strain>
    </source>
</reference>
<dbReference type="NCBIfam" id="TIGR01579">
    <property type="entry name" value="MiaB-like-C"/>
    <property type="match status" value="1"/>
</dbReference>
<evidence type="ECO:0000313" key="19">
    <source>
        <dbReference type="Proteomes" id="UP000244959"/>
    </source>
</evidence>
<keyword evidence="19" id="KW-1185">Reference proteome</keyword>
<dbReference type="Pfam" id="PF00919">
    <property type="entry name" value="UPF0004"/>
    <property type="match status" value="1"/>
</dbReference>
<dbReference type="EC" id="2.8.4.5" evidence="3"/>
<evidence type="ECO:0000313" key="16">
    <source>
        <dbReference type="EMBL" id="KJV54057.1"/>
    </source>
</evidence>
<dbReference type="SFLD" id="SFLDS00029">
    <property type="entry name" value="Radical_SAM"/>
    <property type="match status" value="1"/>
</dbReference>
<organism evidence="16 18">
    <name type="scientific">Orientia tsutsugamushi str. Gilliam</name>
    <dbReference type="NCBI Taxonomy" id="1359184"/>
    <lineage>
        <taxon>Bacteria</taxon>
        <taxon>Pseudomonadati</taxon>
        <taxon>Pseudomonadota</taxon>
        <taxon>Alphaproteobacteria</taxon>
        <taxon>Rickettsiales</taxon>
        <taxon>Rickettsiaceae</taxon>
        <taxon>Rickettsieae</taxon>
        <taxon>Orientia</taxon>
    </lineage>
</organism>
<reference evidence="17" key="3">
    <citation type="submission" date="2018-03" db="EMBL/GenBank/DDBJ databases">
        <authorList>
            <person name="Keele B.F."/>
        </authorList>
    </citation>
    <scope>NUCLEOTIDE SEQUENCE [LARGE SCALE GENOMIC DNA]</scope>
    <source>
        <strain evidence="17">Gilliam</strain>
    </source>
</reference>
<evidence type="ECO:0000259" key="15">
    <source>
        <dbReference type="PROSITE" id="PS51918"/>
    </source>
</evidence>
<dbReference type="Gene3D" id="3.40.50.12160">
    <property type="entry name" value="Methylthiotransferase, N-terminal domain"/>
    <property type="match status" value="1"/>
</dbReference>
<name>A0A0F3MF07_ORITS</name>
<accession>A0A0F3MF07</accession>
<evidence type="ECO:0000259" key="14">
    <source>
        <dbReference type="PROSITE" id="PS51449"/>
    </source>
</evidence>
<dbReference type="InterPro" id="IPR020612">
    <property type="entry name" value="Methylthiotransferase_CS"/>
</dbReference>
<dbReference type="EMBL" id="LS398551">
    <property type="protein sequence ID" value="SPR06896.1"/>
    <property type="molecule type" value="Genomic_DNA"/>
</dbReference>
<feature type="domain" description="TRAM" evidence="13">
    <location>
        <begin position="368"/>
        <end position="423"/>
    </location>
</feature>
<dbReference type="InterPro" id="IPR007197">
    <property type="entry name" value="rSAM"/>
</dbReference>
<dbReference type="PROSITE" id="PS51449">
    <property type="entry name" value="MTTASE_N"/>
    <property type="match status" value="1"/>
</dbReference>
<keyword evidence="8" id="KW-0479">Metal-binding</keyword>
<dbReference type="PATRIC" id="fig|1359184.3.peg.821"/>
<dbReference type="Proteomes" id="UP000244959">
    <property type="component" value="Chromosome I"/>
</dbReference>
<feature type="domain" description="Radical SAM core" evidence="15">
    <location>
        <begin position="135"/>
        <end position="365"/>
    </location>
</feature>
<evidence type="ECO:0000256" key="5">
    <source>
        <dbReference type="ARBA" id="ARBA00022679"/>
    </source>
</evidence>
<evidence type="ECO:0000256" key="2">
    <source>
        <dbReference type="ARBA" id="ARBA00002399"/>
    </source>
</evidence>
<dbReference type="PROSITE" id="PS51918">
    <property type="entry name" value="RADICAL_SAM"/>
    <property type="match status" value="1"/>
</dbReference>
<dbReference type="SFLD" id="SFLDG01061">
    <property type="entry name" value="methylthiotransferase"/>
    <property type="match status" value="1"/>
</dbReference>
<dbReference type="InterPro" id="IPR038135">
    <property type="entry name" value="Methylthiotransferase_N_sf"/>
</dbReference>
<evidence type="ECO:0000256" key="11">
    <source>
        <dbReference type="ARBA" id="ARBA00031213"/>
    </source>
</evidence>
<dbReference type="Gene3D" id="3.80.30.20">
    <property type="entry name" value="tm_1862 like domain"/>
    <property type="match status" value="1"/>
</dbReference>
<evidence type="ECO:0000313" key="17">
    <source>
        <dbReference type="EMBL" id="SPR06896.1"/>
    </source>
</evidence>
<comment type="cofactor">
    <cofactor evidence="1">
        <name>[4Fe-4S] cluster</name>
        <dbReference type="ChEBI" id="CHEBI:49883"/>
    </cofactor>
</comment>
<dbReference type="PROSITE" id="PS01278">
    <property type="entry name" value="MTTASE_RADICAL"/>
    <property type="match status" value="1"/>
</dbReference>
<dbReference type="NCBIfam" id="TIGR00089">
    <property type="entry name" value="MiaB/RimO family radical SAM methylthiotransferase"/>
    <property type="match status" value="1"/>
</dbReference>
<evidence type="ECO:0000259" key="13">
    <source>
        <dbReference type="PROSITE" id="PS50926"/>
    </source>
</evidence>
<dbReference type="Pfam" id="PF04055">
    <property type="entry name" value="Radical_SAM"/>
    <property type="match status" value="1"/>
</dbReference>
<keyword evidence="4" id="KW-0004">4Fe-4S</keyword>
<dbReference type="InterPro" id="IPR013848">
    <property type="entry name" value="Methylthiotransferase_N"/>
</dbReference>
<evidence type="ECO:0000256" key="9">
    <source>
        <dbReference type="ARBA" id="ARBA00023004"/>
    </source>
</evidence>
<evidence type="ECO:0000256" key="10">
    <source>
        <dbReference type="ARBA" id="ARBA00023014"/>
    </source>
</evidence>
<dbReference type="EMBL" id="LANO01000002">
    <property type="protein sequence ID" value="KJV54057.1"/>
    <property type="molecule type" value="Genomic_DNA"/>
</dbReference>
<evidence type="ECO:0000256" key="4">
    <source>
        <dbReference type="ARBA" id="ARBA00022485"/>
    </source>
</evidence>
<dbReference type="SUPFAM" id="SSF102114">
    <property type="entry name" value="Radical SAM enzymes"/>
    <property type="match status" value="1"/>
</dbReference>
<proteinExistence type="predicted"/>
<dbReference type="PANTHER" id="PTHR11918">
    <property type="entry name" value="RADICAL SAM PROTEINS"/>
    <property type="match status" value="1"/>
</dbReference>
<reference evidence="16 18" key="1">
    <citation type="submission" date="2015-02" db="EMBL/GenBank/DDBJ databases">
        <title>Genome Sequencing of Rickettsiales.</title>
        <authorList>
            <person name="Daugherty S.C."/>
            <person name="Su Q."/>
            <person name="Abolude K."/>
            <person name="Beier-Sexton M."/>
            <person name="Carlyon J.A."/>
            <person name="Carter R."/>
            <person name="Day N.P."/>
            <person name="Dumler S.J."/>
            <person name="Dyachenko V."/>
            <person name="Godinez A."/>
            <person name="Kurtti T.J."/>
            <person name="Lichay M."/>
            <person name="Mullins K.E."/>
            <person name="Ott S."/>
            <person name="Pappas-Brown V."/>
            <person name="Paris D.H."/>
            <person name="Patel P."/>
            <person name="Richards A.L."/>
            <person name="Sadzewicz L."/>
            <person name="Sears K."/>
            <person name="Seidman D."/>
            <person name="Sengamalay N."/>
            <person name="Stenos J."/>
            <person name="Tallon L.J."/>
            <person name="Vincent G."/>
            <person name="Fraser C.M."/>
            <person name="Munderloh U."/>
            <person name="Dunning-Hotopp J.C."/>
        </authorList>
    </citation>
    <scope>NUCLEOTIDE SEQUENCE [LARGE SCALE GENOMIC DNA]</scope>
    <source>
        <strain evidence="16 18">Gilliam</strain>
    </source>
</reference>
<evidence type="ECO:0000256" key="8">
    <source>
        <dbReference type="ARBA" id="ARBA00022723"/>
    </source>
</evidence>
<keyword evidence="6" id="KW-0949">S-adenosyl-L-methionine</keyword>
<dbReference type="InterPro" id="IPR002792">
    <property type="entry name" value="TRAM_dom"/>
</dbReference>
<dbReference type="GO" id="GO:0051539">
    <property type="term" value="F:4 iron, 4 sulfur cluster binding"/>
    <property type="evidence" value="ECO:0007669"/>
    <property type="project" value="UniProtKB-KW"/>
</dbReference>
<dbReference type="SFLD" id="SFLDG01082">
    <property type="entry name" value="B12-binding_domain_containing"/>
    <property type="match status" value="1"/>
</dbReference>
<dbReference type="Proteomes" id="UP000033769">
    <property type="component" value="Unassembled WGS sequence"/>
</dbReference>
<protein>
    <recommendedName>
        <fullName evidence="3">tRNA (N(6)-L-threonylcarbamoyladenosine(37)-C(2))-methylthiotransferase</fullName>
        <ecNumber evidence="3">2.8.4.5</ecNumber>
    </recommendedName>
    <alternativeName>
        <fullName evidence="11">tRNA-t(6)A37 methylthiotransferase</fullName>
    </alternativeName>
</protein>
<dbReference type="AlphaFoldDB" id="A0A0F3MF07"/>
<dbReference type="SMART" id="SM00729">
    <property type="entry name" value="Elp3"/>
    <property type="match status" value="1"/>
</dbReference>
<dbReference type="GO" id="GO:0046872">
    <property type="term" value="F:metal ion binding"/>
    <property type="evidence" value="ECO:0007669"/>
    <property type="project" value="UniProtKB-KW"/>
</dbReference>